<dbReference type="NCBIfam" id="TIGR02532">
    <property type="entry name" value="IV_pilin_GFxxxE"/>
    <property type="match status" value="1"/>
</dbReference>
<dbReference type="Proteomes" id="UP001164693">
    <property type="component" value="Chromosome"/>
</dbReference>
<keyword evidence="1" id="KW-0472">Membrane</keyword>
<sequence length="139" mass="14611">MSRLQRLNDDRGDTLIEVIAAVFVLGIAAVAIVSAMTMSVKISDYHRKQADASAVLHNYAESLVAGYRPCTSANSQPYTLAARSGFAAPSVTVSYWTGTSFGSTSCPAGGDPGVQRVQLAVSSIDSRASETLTVVVRQP</sequence>
<proteinExistence type="predicted"/>
<dbReference type="EMBL" id="CP097463">
    <property type="protein sequence ID" value="WAX57112.1"/>
    <property type="molecule type" value="Genomic_DNA"/>
</dbReference>
<keyword evidence="1" id="KW-1133">Transmembrane helix</keyword>
<name>A0ABY7K0J7_9ACTN</name>
<organism evidence="2 3">
    <name type="scientific">Jatrophihabitans cynanchi</name>
    <dbReference type="NCBI Taxonomy" id="2944128"/>
    <lineage>
        <taxon>Bacteria</taxon>
        <taxon>Bacillati</taxon>
        <taxon>Actinomycetota</taxon>
        <taxon>Actinomycetes</taxon>
        <taxon>Jatrophihabitantales</taxon>
        <taxon>Jatrophihabitantaceae</taxon>
        <taxon>Jatrophihabitans</taxon>
    </lineage>
</organism>
<dbReference type="InterPro" id="IPR012902">
    <property type="entry name" value="N_methyl_site"/>
</dbReference>
<evidence type="ECO:0000313" key="3">
    <source>
        <dbReference type="Proteomes" id="UP001164693"/>
    </source>
</evidence>
<feature type="transmembrane region" description="Helical" evidence="1">
    <location>
        <begin position="15"/>
        <end position="38"/>
    </location>
</feature>
<keyword evidence="3" id="KW-1185">Reference proteome</keyword>
<accession>A0ABY7K0J7</accession>
<protein>
    <submittedName>
        <fullName evidence="2">Type II secretion system GspH family protein</fullName>
    </submittedName>
</protein>
<evidence type="ECO:0000256" key="1">
    <source>
        <dbReference type="SAM" id="Phobius"/>
    </source>
</evidence>
<reference evidence="2" key="1">
    <citation type="submission" date="2022-05" db="EMBL/GenBank/DDBJ databases">
        <title>Jatrophihabitans sp. SB3-54 whole genome sequence.</title>
        <authorList>
            <person name="Suh M.K."/>
            <person name="Eom M.K."/>
            <person name="Kim J.S."/>
            <person name="Kim H.S."/>
            <person name="Do H.E."/>
            <person name="Shin Y.K."/>
            <person name="Lee J.-S."/>
        </authorList>
    </citation>
    <scope>NUCLEOTIDE SEQUENCE</scope>
    <source>
        <strain evidence="2">SB3-54</strain>
    </source>
</reference>
<keyword evidence="1" id="KW-0812">Transmembrane</keyword>
<evidence type="ECO:0000313" key="2">
    <source>
        <dbReference type="EMBL" id="WAX57112.1"/>
    </source>
</evidence>
<gene>
    <name evidence="2" type="ORF">M6B22_21735</name>
</gene>
<dbReference type="RefSeq" id="WP_269443648.1">
    <property type="nucleotide sequence ID" value="NZ_CP097463.1"/>
</dbReference>